<dbReference type="Proteomes" id="UP001600943">
    <property type="component" value="Unassembled WGS sequence"/>
</dbReference>
<proteinExistence type="predicted"/>
<keyword evidence="2" id="KW-1185">Reference proteome</keyword>
<evidence type="ECO:0000313" key="2">
    <source>
        <dbReference type="Proteomes" id="UP001600943"/>
    </source>
</evidence>
<name>A0ABQ0B3L0_9FIRM</name>
<sequence>MNMTELEFLAFLYLCSENDKEILLQTKKMAFADFERLEFISEKIGLKRLNAFLWNHYSGLFDKNFKYMFELIERTDVYTEPYADLEYEWEKQDKWIQDFLSGVPDEAVRAWMEKKIGNSEE</sequence>
<evidence type="ECO:0000313" key="1">
    <source>
        <dbReference type="EMBL" id="GAA6406046.1"/>
    </source>
</evidence>
<protein>
    <submittedName>
        <fullName evidence="1">Uncharacterized protein</fullName>
    </submittedName>
</protein>
<gene>
    <name evidence="1" type="ORF">K040078D81_01630</name>
</gene>
<dbReference type="EMBL" id="BAABYW010000001">
    <property type="protein sequence ID" value="GAA6406046.1"/>
    <property type="molecule type" value="Genomic_DNA"/>
</dbReference>
<organism evidence="1 2">
    <name type="scientific">Blautia hominis</name>
    <dbReference type="NCBI Taxonomy" id="2025493"/>
    <lineage>
        <taxon>Bacteria</taxon>
        <taxon>Bacillati</taxon>
        <taxon>Bacillota</taxon>
        <taxon>Clostridia</taxon>
        <taxon>Lachnospirales</taxon>
        <taxon>Lachnospiraceae</taxon>
        <taxon>Blautia</taxon>
    </lineage>
</organism>
<dbReference type="RefSeq" id="WP_226826579.1">
    <property type="nucleotide sequence ID" value="NZ_BAABYW010000001.1"/>
</dbReference>
<accession>A0ABQ0B3L0</accession>
<reference evidence="1 2" key="1">
    <citation type="submission" date="2024-04" db="EMBL/GenBank/DDBJ databases">
        <title>Defined microbial consortia suppress multidrug-resistant proinflammatory Enterobacteriaceae via ecological control.</title>
        <authorList>
            <person name="Furuichi M."/>
            <person name="Kawaguchi T."/>
            <person name="Pust M."/>
            <person name="Yasuma K."/>
            <person name="Plichta D."/>
            <person name="Hasegawa N."/>
            <person name="Ohya T."/>
            <person name="Bhattarai S."/>
            <person name="Sasajima S."/>
            <person name="Aoto Y."/>
            <person name="Tuganbaev T."/>
            <person name="Yaginuma M."/>
            <person name="Ueda M."/>
            <person name="Okahashi N."/>
            <person name="Amafuji K."/>
            <person name="Kiridooshi Y."/>
            <person name="Sugita K."/>
            <person name="Strazar M."/>
            <person name="Skelly A."/>
            <person name="Suda W."/>
            <person name="Hattori M."/>
            <person name="Nakamoto N."/>
            <person name="Caballero S."/>
            <person name="Norman J."/>
            <person name="Olle B."/>
            <person name="Tanoue T."/>
            <person name="Arita M."/>
            <person name="Bucci V."/>
            <person name="Atarashi K."/>
            <person name="Xavier R."/>
            <person name="Honda K."/>
        </authorList>
    </citation>
    <scope>NUCLEOTIDE SEQUENCE [LARGE SCALE GENOMIC DNA]</scope>
    <source>
        <strain evidence="2">k04-0078-D8-1</strain>
    </source>
</reference>
<comment type="caution">
    <text evidence="1">The sequence shown here is derived from an EMBL/GenBank/DDBJ whole genome shotgun (WGS) entry which is preliminary data.</text>
</comment>